<feature type="compositionally biased region" description="Polar residues" evidence="1">
    <location>
        <begin position="40"/>
        <end position="59"/>
    </location>
</feature>
<evidence type="ECO:0000256" key="1">
    <source>
        <dbReference type="SAM" id="MobiDB-lite"/>
    </source>
</evidence>
<dbReference type="AlphaFoldDB" id="A0A8H3XEH2"/>
<proteinExistence type="predicted"/>
<dbReference type="Proteomes" id="UP000439903">
    <property type="component" value="Unassembled WGS sequence"/>
</dbReference>
<gene>
    <name evidence="2" type="ORF">F8M41_001460</name>
</gene>
<name>A0A8H3XEH2_GIGMA</name>
<comment type="caution">
    <text evidence="2">The sequence shown here is derived from an EMBL/GenBank/DDBJ whole genome shotgun (WGS) entry which is preliminary data.</text>
</comment>
<organism evidence="2 3">
    <name type="scientific">Gigaspora margarita</name>
    <dbReference type="NCBI Taxonomy" id="4874"/>
    <lineage>
        <taxon>Eukaryota</taxon>
        <taxon>Fungi</taxon>
        <taxon>Fungi incertae sedis</taxon>
        <taxon>Mucoromycota</taxon>
        <taxon>Glomeromycotina</taxon>
        <taxon>Glomeromycetes</taxon>
        <taxon>Diversisporales</taxon>
        <taxon>Gigasporaceae</taxon>
        <taxon>Gigaspora</taxon>
    </lineage>
</organism>
<protein>
    <submittedName>
        <fullName evidence="2">Uncharacterized protein</fullName>
    </submittedName>
</protein>
<reference evidence="2 3" key="1">
    <citation type="journal article" date="2019" name="Environ. Microbiol.">
        <title>At the nexus of three kingdoms: the genome of the mycorrhizal fungus Gigaspora margarita provides insights into plant, endobacterial and fungal interactions.</title>
        <authorList>
            <person name="Venice F."/>
            <person name="Ghignone S."/>
            <person name="Salvioli di Fossalunga A."/>
            <person name="Amselem J."/>
            <person name="Novero M."/>
            <person name="Xianan X."/>
            <person name="Sedzielewska Toro K."/>
            <person name="Morin E."/>
            <person name="Lipzen A."/>
            <person name="Grigoriev I.V."/>
            <person name="Henrissat B."/>
            <person name="Martin F.M."/>
            <person name="Bonfante P."/>
        </authorList>
    </citation>
    <scope>NUCLEOTIDE SEQUENCE [LARGE SCALE GENOMIC DNA]</scope>
    <source>
        <strain evidence="2 3">BEG34</strain>
    </source>
</reference>
<sequence length="75" mass="8232">MNLINHRPDQLLQNVFDIIKSELLIVIKPLTKNPLPLSKTLPSTGLHQTGTSTTPNSPIRSAPYSPIRSLPHTPA</sequence>
<keyword evidence="3" id="KW-1185">Reference proteome</keyword>
<evidence type="ECO:0000313" key="3">
    <source>
        <dbReference type="Proteomes" id="UP000439903"/>
    </source>
</evidence>
<dbReference type="EMBL" id="WTPW01001113">
    <property type="protein sequence ID" value="KAF0455598.1"/>
    <property type="molecule type" value="Genomic_DNA"/>
</dbReference>
<evidence type="ECO:0000313" key="2">
    <source>
        <dbReference type="EMBL" id="KAF0455598.1"/>
    </source>
</evidence>
<feature type="region of interest" description="Disordered" evidence="1">
    <location>
        <begin position="33"/>
        <end position="75"/>
    </location>
</feature>
<accession>A0A8H3XEH2</accession>